<accession>A0A645FAE5</accession>
<proteinExistence type="predicted"/>
<comment type="caution">
    <text evidence="1">The sequence shown here is derived from an EMBL/GenBank/DDBJ whole genome shotgun (WGS) entry which is preliminary data.</text>
</comment>
<protein>
    <submittedName>
        <fullName evidence="1">Uncharacterized protein</fullName>
    </submittedName>
</protein>
<sequence>MTELTLDQLNALLSTAVTPSGMMKSPVLPQGYCTSAVPSALYATPSTSLKCVFASSTKISVSEEQSENAAAPKVVTFLGIVTDVSPVSKKEYSSIVISSSGKVIEVSEEQPLNAPLPIKVRSSGRSMVVRPVQEVKAPSPIEVTVSGIVMLFRPVQPWNVPGLIVVS</sequence>
<name>A0A645FAE5_9ZZZZ</name>
<gene>
    <name evidence="1" type="ORF">SDC9_158582</name>
</gene>
<dbReference type="EMBL" id="VSSQ01057482">
    <property type="protein sequence ID" value="MPN11281.1"/>
    <property type="molecule type" value="Genomic_DNA"/>
</dbReference>
<dbReference type="AlphaFoldDB" id="A0A645FAE5"/>
<evidence type="ECO:0000313" key="1">
    <source>
        <dbReference type="EMBL" id="MPN11281.1"/>
    </source>
</evidence>
<organism evidence="1">
    <name type="scientific">bioreactor metagenome</name>
    <dbReference type="NCBI Taxonomy" id="1076179"/>
    <lineage>
        <taxon>unclassified sequences</taxon>
        <taxon>metagenomes</taxon>
        <taxon>ecological metagenomes</taxon>
    </lineage>
</organism>
<reference evidence="1" key="1">
    <citation type="submission" date="2019-08" db="EMBL/GenBank/DDBJ databases">
        <authorList>
            <person name="Kucharzyk K."/>
            <person name="Murdoch R.W."/>
            <person name="Higgins S."/>
            <person name="Loffler F."/>
        </authorList>
    </citation>
    <scope>NUCLEOTIDE SEQUENCE</scope>
</reference>